<keyword evidence="6" id="KW-1185">Reference proteome</keyword>
<evidence type="ECO:0000259" key="4">
    <source>
        <dbReference type="Pfam" id="PF18313"/>
    </source>
</evidence>
<reference evidence="5 6" key="1">
    <citation type="submission" date="2018-09" db="EMBL/GenBank/DDBJ databases">
        <title>YIM 75507 draft genome.</title>
        <authorList>
            <person name="Tang S."/>
            <person name="Feng Y."/>
        </authorList>
    </citation>
    <scope>NUCLEOTIDE SEQUENCE [LARGE SCALE GENOMIC DNA]</scope>
    <source>
        <strain evidence="5 6">YIM 75507</strain>
    </source>
</reference>
<dbReference type="GO" id="GO:0016746">
    <property type="term" value="F:acyltransferase activity"/>
    <property type="evidence" value="ECO:0007669"/>
    <property type="project" value="UniProtKB-KW"/>
</dbReference>
<dbReference type="Gene3D" id="3.40.47.10">
    <property type="match status" value="1"/>
</dbReference>
<dbReference type="OrthoDB" id="4470569at2"/>
<dbReference type="InterPro" id="IPR040771">
    <property type="entry name" value="TLP1_add_C"/>
</dbReference>
<dbReference type="EMBL" id="QZEY01000012">
    <property type="protein sequence ID" value="RJL26591.1"/>
    <property type="molecule type" value="Genomic_DNA"/>
</dbReference>
<dbReference type="SUPFAM" id="SSF53901">
    <property type="entry name" value="Thiolase-like"/>
    <property type="match status" value="2"/>
</dbReference>
<dbReference type="Pfam" id="PF18313">
    <property type="entry name" value="TLP1_add_C"/>
    <property type="match status" value="1"/>
</dbReference>
<dbReference type="Gene3D" id="2.40.50.840">
    <property type="match status" value="1"/>
</dbReference>
<evidence type="ECO:0000313" key="6">
    <source>
        <dbReference type="Proteomes" id="UP000265768"/>
    </source>
</evidence>
<dbReference type="PANTHER" id="PTHR18919">
    <property type="entry name" value="ACETYL-COA C-ACYLTRANSFERASE"/>
    <property type="match status" value="1"/>
</dbReference>
<comment type="similarity">
    <text evidence="1">Belongs to the thiolase-like superfamily. Thiolase family.</text>
</comment>
<sequence length="487" mass="51493">MPIDPRTPVLVGVAQHTVRDRPGPEPLDLWERVAREAAEDAGAPGLLGRLGSVQVVYTESWQYDDPCGRLAERIGAPPGHRRYSTVSGTAPHVLIGDAAARIAAGELDAALVTGAEALATRRELRRAGEHARWSHAADPKPPYGWERPPAETELAHGLILPVHTYAMLDTARRARTGETLDRERADRGALMAGMTRVAAANPHAWFPHERTPEELVTPSPENRIVGWPYTKRTVAVMEVDMAAAVILVSAGLADALGIAEDRRVHLRGWAYAEDTWEVAARPVPGSSPAMRAAARAAFARSGVGPEDLTALDLYSCFAVAVRFACEATGLSPADPRGVTVTGGLPYAGGPGSAYVLHSTAAMAGRLRAAGGHGLVTGVGMHMTKHAYAVWSTEPGGSGEYSAEPVHRAEPVPIRDVYEGPAGVVAYTVAHGRDGAPEVGLLAVELPGGDRAYAHVRDADLIADAESRELVGQKVRLAPDGAVNVATW</sequence>
<organism evidence="5 6">
    <name type="scientific">Bailinhaonella thermotolerans</name>
    <dbReference type="NCBI Taxonomy" id="1070861"/>
    <lineage>
        <taxon>Bacteria</taxon>
        <taxon>Bacillati</taxon>
        <taxon>Actinomycetota</taxon>
        <taxon>Actinomycetes</taxon>
        <taxon>Streptosporangiales</taxon>
        <taxon>Streptosporangiaceae</taxon>
        <taxon>Bailinhaonella</taxon>
    </lineage>
</organism>
<accession>A0A3A4ADS4</accession>
<dbReference type="RefSeq" id="WP_119929322.1">
    <property type="nucleotide sequence ID" value="NZ_QZEY01000012.1"/>
</dbReference>
<evidence type="ECO:0000256" key="3">
    <source>
        <dbReference type="ARBA" id="ARBA00023315"/>
    </source>
</evidence>
<proteinExistence type="inferred from homology"/>
<evidence type="ECO:0000256" key="2">
    <source>
        <dbReference type="ARBA" id="ARBA00022679"/>
    </source>
</evidence>
<evidence type="ECO:0000256" key="1">
    <source>
        <dbReference type="ARBA" id="ARBA00010982"/>
    </source>
</evidence>
<feature type="domain" description="Thiolase-like protein type 1 additional C-terminal" evidence="4">
    <location>
        <begin position="411"/>
        <end position="480"/>
    </location>
</feature>
<dbReference type="AlphaFoldDB" id="A0A3A4ADS4"/>
<keyword evidence="2" id="KW-0808">Transferase</keyword>
<dbReference type="Proteomes" id="UP000265768">
    <property type="component" value="Unassembled WGS sequence"/>
</dbReference>
<dbReference type="PANTHER" id="PTHR18919:SF139">
    <property type="entry name" value="THIOLASE-LIKE PROTEIN TYPE 1 ADDITIONAL C-TERMINAL DOMAIN-CONTAINING PROTEIN"/>
    <property type="match status" value="1"/>
</dbReference>
<name>A0A3A4ADS4_9ACTN</name>
<evidence type="ECO:0000313" key="5">
    <source>
        <dbReference type="EMBL" id="RJL26591.1"/>
    </source>
</evidence>
<dbReference type="InterPro" id="IPR016039">
    <property type="entry name" value="Thiolase-like"/>
</dbReference>
<gene>
    <name evidence="5" type="ORF">D5H75_26815</name>
</gene>
<keyword evidence="3" id="KW-0012">Acyltransferase</keyword>
<protein>
    <submittedName>
        <fullName evidence="5">Acetyl-CoA synthetase</fullName>
    </submittedName>
</protein>
<comment type="caution">
    <text evidence="5">The sequence shown here is derived from an EMBL/GenBank/DDBJ whole genome shotgun (WGS) entry which is preliminary data.</text>
</comment>